<name>A0A1I0M5V8_9BACT</name>
<accession>A0A1I0M5V8</accession>
<dbReference type="AlphaFoldDB" id="A0A1I0M5V8"/>
<dbReference type="EMBL" id="FOIQ01000001">
    <property type="protein sequence ID" value="SEV83865.1"/>
    <property type="molecule type" value="Genomic_DNA"/>
</dbReference>
<protein>
    <submittedName>
        <fullName evidence="1">Uncharacterized protein</fullName>
    </submittedName>
</protein>
<keyword evidence="2" id="KW-1185">Reference proteome</keyword>
<gene>
    <name evidence="1" type="ORF">SAMN04487850_0368</name>
</gene>
<dbReference type="Proteomes" id="UP000199373">
    <property type="component" value="Unassembled WGS sequence"/>
</dbReference>
<evidence type="ECO:0000313" key="2">
    <source>
        <dbReference type="Proteomes" id="UP000199373"/>
    </source>
</evidence>
<evidence type="ECO:0000313" key="1">
    <source>
        <dbReference type="EMBL" id="SEV83865.1"/>
    </source>
</evidence>
<organism evidence="1 2">
    <name type="scientific">Prevotella aff. ruminicola Tc2-24</name>
    <dbReference type="NCBI Taxonomy" id="81582"/>
    <lineage>
        <taxon>Bacteria</taxon>
        <taxon>Pseudomonadati</taxon>
        <taxon>Bacteroidota</taxon>
        <taxon>Bacteroidia</taxon>
        <taxon>Bacteroidales</taxon>
        <taxon>Prevotellaceae</taxon>
        <taxon>Prevotella</taxon>
    </lineage>
</organism>
<reference evidence="1 2" key="1">
    <citation type="submission" date="2016-10" db="EMBL/GenBank/DDBJ databases">
        <authorList>
            <person name="de Groot N.N."/>
        </authorList>
    </citation>
    <scope>NUCLEOTIDE SEQUENCE [LARGE SCALE GENOMIC DNA]</scope>
    <source>
        <strain evidence="1 2">TC2-24</strain>
    </source>
</reference>
<proteinExistence type="predicted"/>
<sequence length="564" mass="65670">MSAKYTFEHIVNVMTAKEQILCLDVIQGLRDRFIYRGWITVSDKAVHSALVLDNKVGECMHDYQWDLLRGHGAPSVNLWSDGSYEYVRNNEDVEPFVIYRDRYGTHPAYVELSEEFRLFCGIHEKYKSEDEREFITIDENGNKDVVAVIKGIQVKMKAKLLRSYLAARRINLLIFIDIKRYSENSFFELGIKPVQNEIVNEENLIYNYTSLIGNLADGNKSGGWVMGKCLLRYNTDDFDADQYPYFHDETYEEFIIGYDKNGDERSYTCNERQLSNYFMKRDDAPLAVIPVFFRKAVLDKYYKDPSRYQVTDGCIYCEGVWDLRVDNDQRDYAIVILGDLGGLPHEEQLYWKGYNIAPPPDAKVSNTAFARWYVGRSYNPEFPDLKFKYQFKVFNESWGKKYAWPLFLPLAADDEHRFKTLHCLTQQNNPSDFEEQILSMTKILIDSLNEDELVKSIDETNSNVQARLKSLNASDKNAVKGGISKFELFLLSEEKDIHDSISFLRNLQELRSSTTAHRKSRGKKKSCEDYFQMGIKTQQEVLEDIFCKGIEMIAVLKKLVWGRE</sequence>